<dbReference type="OrthoDB" id="7246at2759"/>
<dbReference type="RefSeq" id="XP_005706658.1">
    <property type="nucleotide sequence ID" value="XM_005706601.1"/>
</dbReference>
<reference evidence="2" key="1">
    <citation type="journal article" date="2013" name="Science">
        <title>Gene transfer from bacteria and archaea facilitated evolution of an extremophilic eukaryote.</title>
        <authorList>
            <person name="Schonknecht G."/>
            <person name="Chen W.H."/>
            <person name="Ternes C.M."/>
            <person name="Barbier G.G."/>
            <person name="Shrestha R.P."/>
            <person name="Stanke M."/>
            <person name="Brautigam A."/>
            <person name="Baker B.J."/>
            <person name="Banfield J.F."/>
            <person name="Garavito R.M."/>
            <person name="Carr K."/>
            <person name="Wilkerson C."/>
            <person name="Rensing S.A."/>
            <person name="Gagneul D."/>
            <person name="Dickenson N.E."/>
            <person name="Oesterhelt C."/>
            <person name="Lercher M.J."/>
            <person name="Weber A.P."/>
        </authorList>
    </citation>
    <scope>NUCLEOTIDE SEQUENCE [LARGE SCALE GENOMIC DNA]</scope>
    <source>
        <strain evidence="2">074W</strain>
    </source>
</reference>
<dbReference type="GeneID" id="17088887"/>
<sequence>MFVNANLPRYSKLCSFRTNNTSTTHLTKFKHLYFDIWLRTTHLRKSRVLLQWKCKVQDNPDAENTGGVFNWQPSLTENINPIDHPSLINEMFWEAKKQVEAARRGERMSGEESIERYHQRAAASSVKKKQETPKTIYLLSRSERRIRRLKKRISVFFSGLLAPIVDWHSVLRNRIREIGLVEWGEPKQPTICEKCHSFGFKPCAYCNTLGVRYTQTGRAKAICIHCLGKYYSNRINCTSLSYWNE</sequence>
<name>M2Y2F2_GALSU</name>
<keyword evidence="2" id="KW-1185">Reference proteome</keyword>
<dbReference type="Proteomes" id="UP000030680">
    <property type="component" value="Unassembled WGS sequence"/>
</dbReference>
<gene>
    <name evidence="1" type="ORF">Gasu_25150</name>
</gene>
<dbReference type="Gramene" id="EME30138">
    <property type="protein sequence ID" value="EME30138"/>
    <property type="gene ID" value="Gasu_25150"/>
</dbReference>
<dbReference type="EMBL" id="KB454502">
    <property type="protein sequence ID" value="EME30138.1"/>
    <property type="molecule type" value="Genomic_DNA"/>
</dbReference>
<organism evidence="1 2">
    <name type="scientific">Galdieria sulphuraria</name>
    <name type="common">Red alga</name>
    <dbReference type="NCBI Taxonomy" id="130081"/>
    <lineage>
        <taxon>Eukaryota</taxon>
        <taxon>Rhodophyta</taxon>
        <taxon>Bangiophyceae</taxon>
        <taxon>Galdieriales</taxon>
        <taxon>Galdieriaceae</taxon>
        <taxon>Galdieria</taxon>
    </lineage>
</organism>
<dbReference type="AlphaFoldDB" id="M2Y2F2"/>
<evidence type="ECO:0000313" key="1">
    <source>
        <dbReference type="EMBL" id="EME30138.1"/>
    </source>
</evidence>
<protein>
    <submittedName>
        <fullName evidence="1">Uncharacterized protein</fullName>
    </submittedName>
</protein>
<proteinExistence type="predicted"/>
<accession>M2Y2F2</accession>
<evidence type="ECO:0000313" key="2">
    <source>
        <dbReference type="Proteomes" id="UP000030680"/>
    </source>
</evidence>